<evidence type="ECO:0000256" key="3">
    <source>
        <dbReference type="ARBA" id="ARBA00023163"/>
    </source>
</evidence>
<protein>
    <recommendedName>
        <fullName evidence="4">HTH crp-type domain-containing protein</fullName>
    </recommendedName>
</protein>
<name>A0ABP3SWT9_9SPHN</name>
<gene>
    <name evidence="5" type="ORF">GCM10009102_16920</name>
</gene>
<feature type="domain" description="HTH crp-type" evidence="4">
    <location>
        <begin position="169"/>
        <end position="243"/>
    </location>
</feature>
<keyword evidence="6" id="KW-1185">Reference proteome</keyword>
<evidence type="ECO:0000313" key="5">
    <source>
        <dbReference type="EMBL" id="GAA0667479.1"/>
    </source>
</evidence>
<dbReference type="InterPro" id="IPR000595">
    <property type="entry name" value="cNMP-bd_dom"/>
</dbReference>
<dbReference type="Pfam" id="PF00027">
    <property type="entry name" value="cNMP_binding"/>
    <property type="match status" value="1"/>
</dbReference>
<evidence type="ECO:0000256" key="1">
    <source>
        <dbReference type="ARBA" id="ARBA00023015"/>
    </source>
</evidence>
<comment type="caution">
    <text evidence="5">The sequence shown here is derived from an EMBL/GenBank/DDBJ whole genome shotgun (WGS) entry which is preliminary data.</text>
</comment>
<organism evidence="5 6">
    <name type="scientific">Sphingomonas insulae</name>
    <dbReference type="NCBI Taxonomy" id="424800"/>
    <lineage>
        <taxon>Bacteria</taxon>
        <taxon>Pseudomonadati</taxon>
        <taxon>Pseudomonadota</taxon>
        <taxon>Alphaproteobacteria</taxon>
        <taxon>Sphingomonadales</taxon>
        <taxon>Sphingomonadaceae</taxon>
        <taxon>Sphingomonas</taxon>
    </lineage>
</organism>
<dbReference type="InterPro" id="IPR036388">
    <property type="entry name" value="WH-like_DNA-bd_sf"/>
</dbReference>
<dbReference type="Gene3D" id="1.10.10.10">
    <property type="entry name" value="Winged helix-like DNA-binding domain superfamily/Winged helix DNA-binding domain"/>
    <property type="match status" value="1"/>
</dbReference>
<dbReference type="SMART" id="SM00419">
    <property type="entry name" value="HTH_CRP"/>
    <property type="match status" value="1"/>
</dbReference>
<dbReference type="InterPro" id="IPR012318">
    <property type="entry name" value="HTH_CRP"/>
</dbReference>
<dbReference type="CDD" id="cd00038">
    <property type="entry name" value="CAP_ED"/>
    <property type="match status" value="1"/>
</dbReference>
<dbReference type="SUPFAM" id="SSF51206">
    <property type="entry name" value="cAMP-binding domain-like"/>
    <property type="match status" value="1"/>
</dbReference>
<evidence type="ECO:0000256" key="2">
    <source>
        <dbReference type="ARBA" id="ARBA00023125"/>
    </source>
</evidence>
<accession>A0ABP3SWT9</accession>
<dbReference type="EMBL" id="BAAAES010000008">
    <property type="protein sequence ID" value="GAA0667479.1"/>
    <property type="molecule type" value="Genomic_DNA"/>
</dbReference>
<keyword evidence="1" id="KW-0805">Transcription regulation</keyword>
<dbReference type="SUPFAM" id="SSF46785">
    <property type="entry name" value="Winged helix' DNA-binding domain"/>
    <property type="match status" value="1"/>
</dbReference>
<dbReference type="Pfam" id="PF13545">
    <property type="entry name" value="HTH_Crp_2"/>
    <property type="match status" value="1"/>
</dbReference>
<dbReference type="Gene3D" id="2.60.120.10">
    <property type="entry name" value="Jelly Rolls"/>
    <property type="match status" value="1"/>
</dbReference>
<dbReference type="InterPro" id="IPR014710">
    <property type="entry name" value="RmlC-like_jellyroll"/>
</dbReference>
<keyword evidence="3" id="KW-0804">Transcription</keyword>
<sequence length="268" mass="30224">MALTWVSEHNGHMLSQSAMSSAPPTHPLLARLQHYVQFADDERASLEALAAGPVITVRQRRDLAREGDKARGVNLILDGWAFRYKTLEDGRRQIIAFLLPGDLCDVHGYIHRELDHSTGAVTPVRYVEIPRERIEALVALGPRVAQALWWDASVSASIQREWTVNLGQRDALERLSHLLCELVHRLRAVGLADDNRCDIPLTQTDLAEATGMTPVHVNRMVQELRARGLIRWKGRAFEALDLDRLCNVAMFNPAYLHLDREGRHLDAT</sequence>
<dbReference type="Proteomes" id="UP001500238">
    <property type="component" value="Unassembled WGS sequence"/>
</dbReference>
<keyword evidence="2" id="KW-0238">DNA-binding</keyword>
<dbReference type="PROSITE" id="PS51063">
    <property type="entry name" value="HTH_CRP_2"/>
    <property type="match status" value="1"/>
</dbReference>
<evidence type="ECO:0000313" key="6">
    <source>
        <dbReference type="Proteomes" id="UP001500238"/>
    </source>
</evidence>
<proteinExistence type="predicted"/>
<dbReference type="InterPro" id="IPR018490">
    <property type="entry name" value="cNMP-bd_dom_sf"/>
</dbReference>
<evidence type="ECO:0000259" key="4">
    <source>
        <dbReference type="PROSITE" id="PS51063"/>
    </source>
</evidence>
<reference evidence="6" key="1">
    <citation type="journal article" date="2019" name="Int. J. Syst. Evol. Microbiol.">
        <title>The Global Catalogue of Microorganisms (GCM) 10K type strain sequencing project: providing services to taxonomists for standard genome sequencing and annotation.</title>
        <authorList>
            <consortium name="The Broad Institute Genomics Platform"/>
            <consortium name="The Broad Institute Genome Sequencing Center for Infectious Disease"/>
            <person name="Wu L."/>
            <person name="Ma J."/>
        </authorList>
    </citation>
    <scope>NUCLEOTIDE SEQUENCE [LARGE SCALE GENOMIC DNA]</scope>
    <source>
        <strain evidence="6">JCM 14603</strain>
    </source>
</reference>
<dbReference type="InterPro" id="IPR036390">
    <property type="entry name" value="WH_DNA-bd_sf"/>
</dbReference>